<name>A0A5C6AX00_9BACT</name>
<accession>A0A5C6AX00</accession>
<dbReference type="SUPFAM" id="SSF50104">
    <property type="entry name" value="Translation proteins SH3-like domain"/>
    <property type="match status" value="1"/>
</dbReference>
<dbReference type="Gene3D" id="3.30.70.940">
    <property type="entry name" value="NusG, N-terminal domain"/>
    <property type="match status" value="1"/>
</dbReference>
<sequence length="184" mass="21431">MPILPHEPDCHPVDLLDQDESLDLPWWLLYVRTRQEKRIMRLFRVSGIPHYAPLIEQRVRSPSGRFRTSFVPLFSTYVFLRGDNETRYEAVCTGVVLKADPIRDVPQLIKDLRQIRDLIEMGVPLTLESRLKPGERVRVRNGVFSGYEGTIIRRENERRLLVSVQFMEQGVSVKLEDCQLEAIS</sequence>
<dbReference type="InterPro" id="IPR006645">
    <property type="entry name" value="NGN-like_dom"/>
</dbReference>
<keyword evidence="4" id="KW-1185">Reference proteome</keyword>
<protein>
    <submittedName>
        <fullName evidence="3">Transcriptional activator RfaH</fullName>
    </submittedName>
</protein>
<dbReference type="AlphaFoldDB" id="A0A5C6AX00"/>
<dbReference type="GO" id="GO:0006354">
    <property type="term" value="P:DNA-templated transcription elongation"/>
    <property type="evidence" value="ECO:0007669"/>
    <property type="project" value="InterPro"/>
</dbReference>
<dbReference type="SUPFAM" id="SSF82679">
    <property type="entry name" value="N-utilization substance G protein NusG, N-terminal domain"/>
    <property type="match status" value="1"/>
</dbReference>
<dbReference type="InterPro" id="IPR008991">
    <property type="entry name" value="Translation_prot_SH3-like_sf"/>
</dbReference>
<organism evidence="3 4">
    <name type="scientific">Neorhodopirellula pilleata</name>
    <dbReference type="NCBI Taxonomy" id="2714738"/>
    <lineage>
        <taxon>Bacteria</taxon>
        <taxon>Pseudomonadati</taxon>
        <taxon>Planctomycetota</taxon>
        <taxon>Planctomycetia</taxon>
        <taxon>Pirellulales</taxon>
        <taxon>Pirellulaceae</taxon>
        <taxon>Neorhodopirellula</taxon>
    </lineage>
</organism>
<evidence type="ECO:0000259" key="2">
    <source>
        <dbReference type="Pfam" id="PF02357"/>
    </source>
</evidence>
<dbReference type="OrthoDB" id="275381at2"/>
<dbReference type="Pfam" id="PF02357">
    <property type="entry name" value="NusG"/>
    <property type="match status" value="1"/>
</dbReference>
<evidence type="ECO:0000313" key="3">
    <source>
        <dbReference type="EMBL" id="TWU03562.1"/>
    </source>
</evidence>
<feature type="domain" description="NusG-like N-terminal" evidence="2">
    <location>
        <begin position="26"/>
        <end position="86"/>
    </location>
</feature>
<evidence type="ECO:0000313" key="4">
    <source>
        <dbReference type="Proteomes" id="UP000316213"/>
    </source>
</evidence>
<evidence type="ECO:0000256" key="1">
    <source>
        <dbReference type="ARBA" id="ARBA00023163"/>
    </source>
</evidence>
<dbReference type="EMBL" id="SJPM01000001">
    <property type="protein sequence ID" value="TWU03562.1"/>
    <property type="molecule type" value="Genomic_DNA"/>
</dbReference>
<dbReference type="InterPro" id="IPR036735">
    <property type="entry name" value="NGN_dom_sf"/>
</dbReference>
<reference evidence="3 4" key="1">
    <citation type="submission" date="2019-02" db="EMBL/GenBank/DDBJ databases">
        <title>Deep-cultivation of Planctomycetes and their phenomic and genomic characterization uncovers novel biology.</title>
        <authorList>
            <person name="Wiegand S."/>
            <person name="Jogler M."/>
            <person name="Boedeker C."/>
            <person name="Pinto D."/>
            <person name="Vollmers J."/>
            <person name="Rivas-Marin E."/>
            <person name="Kohn T."/>
            <person name="Peeters S.H."/>
            <person name="Heuer A."/>
            <person name="Rast P."/>
            <person name="Oberbeckmann S."/>
            <person name="Bunk B."/>
            <person name="Jeske O."/>
            <person name="Meyerdierks A."/>
            <person name="Storesund J.E."/>
            <person name="Kallscheuer N."/>
            <person name="Luecker S."/>
            <person name="Lage O.M."/>
            <person name="Pohl T."/>
            <person name="Merkel B.J."/>
            <person name="Hornburger P."/>
            <person name="Mueller R.-W."/>
            <person name="Bruemmer F."/>
            <person name="Labrenz M."/>
            <person name="Spormann A.M."/>
            <person name="Op Den Camp H."/>
            <person name="Overmann J."/>
            <person name="Amann R."/>
            <person name="Jetten M.S.M."/>
            <person name="Mascher T."/>
            <person name="Medema M.H."/>
            <person name="Devos D.P."/>
            <person name="Kaster A.-K."/>
            <person name="Ovreas L."/>
            <person name="Rohde M."/>
            <person name="Galperin M.Y."/>
            <person name="Jogler C."/>
        </authorList>
    </citation>
    <scope>NUCLEOTIDE SEQUENCE [LARGE SCALE GENOMIC DNA]</scope>
    <source>
        <strain evidence="3 4">Pla100</strain>
    </source>
</reference>
<dbReference type="Proteomes" id="UP000316213">
    <property type="component" value="Unassembled WGS sequence"/>
</dbReference>
<gene>
    <name evidence="3" type="ORF">Pla100_04890</name>
</gene>
<comment type="caution">
    <text evidence="3">The sequence shown here is derived from an EMBL/GenBank/DDBJ whole genome shotgun (WGS) entry which is preliminary data.</text>
</comment>
<proteinExistence type="predicted"/>
<dbReference type="RefSeq" id="WP_146576054.1">
    <property type="nucleotide sequence ID" value="NZ_SJPM01000001.1"/>
</dbReference>
<keyword evidence="1" id="KW-0804">Transcription</keyword>
<dbReference type="CDD" id="cd09895">
    <property type="entry name" value="NGN_SP_UpxY"/>
    <property type="match status" value="1"/>
</dbReference>